<evidence type="ECO:0000259" key="16">
    <source>
        <dbReference type="PROSITE" id="PS50089"/>
    </source>
</evidence>
<protein>
    <recommendedName>
        <fullName evidence="4">RBR-type E3 ubiquitin transferase</fullName>
        <ecNumber evidence="4">2.3.2.31</ecNumber>
    </recommendedName>
</protein>
<dbReference type="CDD" id="cd20336">
    <property type="entry name" value="Rcat_RBR"/>
    <property type="match status" value="1"/>
</dbReference>
<dbReference type="InterPro" id="IPR001841">
    <property type="entry name" value="Znf_RING"/>
</dbReference>
<evidence type="ECO:0000256" key="10">
    <source>
        <dbReference type="ARBA" id="ARBA00022786"/>
    </source>
</evidence>
<dbReference type="AlphaFoldDB" id="A0A1R2BD38"/>
<gene>
    <name evidence="18" type="ORF">SteCoe_26357</name>
</gene>
<keyword evidence="7" id="KW-0479">Metal-binding</keyword>
<dbReference type="EC" id="2.3.2.31" evidence="4"/>
<dbReference type="OrthoDB" id="10009520at2759"/>
<dbReference type="PROSITE" id="PS51873">
    <property type="entry name" value="TRIAD"/>
    <property type="match status" value="1"/>
</dbReference>
<organism evidence="18 19">
    <name type="scientific">Stentor coeruleus</name>
    <dbReference type="NCBI Taxonomy" id="5963"/>
    <lineage>
        <taxon>Eukaryota</taxon>
        <taxon>Sar</taxon>
        <taxon>Alveolata</taxon>
        <taxon>Ciliophora</taxon>
        <taxon>Postciliodesmatophora</taxon>
        <taxon>Heterotrichea</taxon>
        <taxon>Heterotrichida</taxon>
        <taxon>Stentoridae</taxon>
        <taxon>Stentor</taxon>
    </lineage>
</organism>
<evidence type="ECO:0000256" key="14">
    <source>
        <dbReference type="PROSITE-ProRule" id="PRU00175"/>
    </source>
</evidence>
<dbReference type="GO" id="GO:0016567">
    <property type="term" value="P:protein ubiquitination"/>
    <property type="evidence" value="ECO:0007669"/>
    <property type="project" value="InterPro"/>
</dbReference>
<comment type="catalytic activity">
    <reaction evidence="1">
        <text>[E2 ubiquitin-conjugating enzyme]-S-ubiquitinyl-L-cysteine + [acceptor protein]-L-lysine = [E2 ubiquitin-conjugating enzyme]-L-cysteine + [acceptor protein]-N(6)-ubiquitinyl-L-lysine.</text>
        <dbReference type="EC" id="2.3.2.31"/>
    </reaction>
</comment>
<evidence type="ECO:0000256" key="9">
    <source>
        <dbReference type="ARBA" id="ARBA00022771"/>
    </source>
</evidence>
<evidence type="ECO:0000256" key="6">
    <source>
        <dbReference type="ARBA" id="ARBA00022692"/>
    </source>
</evidence>
<evidence type="ECO:0000256" key="7">
    <source>
        <dbReference type="ARBA" id="ARBA00022723"/>
    </source>
</evidence>
<evidence type="ECO:0000259" key="17">
    <source>
        <dbReference type="PROSITE" id="PS51873"/>
    </source>
</evidence>
<dbReference type="Pfam" id="PF22191">
    <property type="entry name" value="IBR_1"/>
    <property type="match status" value="1"/>
</dbReference>
<dbReference type="Proteomes" id="UP000187209">
    <property type="component" value="Unassembled WGS sequence"/>
</dbReference>
<accession>A0A1R2BD38</accession>
<dbReference type="InterPro" id="IPR002867">
    <property type="entry name" value="IBR_dom"/>
</dbReference>
<evidence type="ECO:0000256" key="11">
    <source>
        <dbReference type="ARBA" id="ARBA00022833"/>
    </source>
</evidence>
<sequence length="398" mass="46839">MLAMDHNHLVSKTLLNLTESLKTSSPQPITTPTLSQNPTVYSFTCKICTNIFIPESLQYPLPCNDQFCSQCLCEYIKIHIQESNVLIIPCPNHNCPKIITDQIVQSLITEDLYSKYLHFKRKQELLKIPNVKLCPKENCNGFAVRNKQDHVVICKSCSFEYCFYCSEPSHSLRECKKQEDKDFDLWAKKNKMKYCPSCRNWVEKANGCDHMTCINCKYEWCWLCGEKYEYNHIDYCEVFRLQKWDPPMWIVLLLLFFSLSFMLFPIGRLVYYVRNEADLHINSSVLRKLVKFRYLSYPIASLCGIFFIPLFLVLSPFGMSYLFFYVLFDTPQTGRVYKFLKSTLCGIIASPVWVMIYAAAFPVMHMIGFGLLMAKIYYFFKRFKNPQYMRPDTYYSAY</sequence>
<keyword evidence="5" id="KW-0808">Transferase</keyword>
<dbReference type="SUPFAM" id="SSF57850">
    <property type="entry name" value="RING/U-box"/>
    <property type="match status" value="3"/>
</dbReference>
<feature type="domain" description="RING-type" evidence="16">
    <location>
        <begin position="45"/>
        <end position="94"/>
    </location>
</feature>
<feature type="transmembrane region" description="Helical" evidence="15">
    <location>
        <begin position="294"/>
        <end position="327"/>
    </location>
</feature>
<evidence type="ECO:0000256" key="15">
    <source>
        <dbReference type="SAM" id="Phobius"/>
    </source>
</evidence>
<keyword evidence="19" id="KW-1185">Reference proteome</keyword>
<dbReference type="EMBL" id="MPUH01000736">
    <property type="protein sequence ID" value="OMJ74678.1"/>
    <property type="molecule type" value="Genomic_DNA"/>
</dbReference>
<dbReference type="InterPro" id="IPR031127">
    <property type="entry name" value="E3_UB_ligase_RBR"/>
</dbReference>
<evidence type="ECO:0000256" key="2">
    <source>
        <dbReference type="ARBA" id="ARBA00004167"/>
    </source>
</evidence>
<dbReference type="PANTHER" id="PTHR11685">
    <property type="entry name" value="RBR FAMILY RING FINGER AND IBR DOMAIN-CONTAINING"/>
    <property type="match status" value="1"/>
</dbReference>
<dbReference type="FunFam" id="3.30.40.10:FF:000051">
    <property type="entry name" value="RBR-type E3 ubiquitin transferase"/>
    <property type="match status" value="1"/>
</dbReference>
<keyword evidence="13 15" id="KW-0472">Membrane</keyword>
<evidence type="ECO:0000256" key="1">
    <source>
        <dbReference type="ARBA" id="ARBA00001798"/>
    </source>
</evidence>
<evidence type="ECO:0000256" key="4">
    <source>
        <dbReference type="ARBA" id="ARBA00012251"/>
    </source>
</evidence>
<keyword evidence="8" id="KW-0677">Repeat</keyword>
<evidence type="ECO:0000256" key="13">
    <source>
        <dbReference type="ARBA" id="ARBA00023136"/>
    </source>
</evidence>
<proteinExistence type="predicted"/>
<dbReference type="PROSITE" id="PS50089">
    <property type="entry name" value="ZF_RING_2"/>
    <property type="match status" value="1"/>
</dbReference>
<dbReference type="GO" id="GO:0061630">
    <property type="term" value="F:ubiquitin protein ligase activity"/>
    <property type="evidence" value="ECO:0007669"/>
    <property type="project" value="UniProtKB-EC"/>
</dbReference>
<dbReference type="SMART" id="SM00647">
    <property type="entry name" value="IBR"/>
    <property type="match status" value="2"/>
</dbReference>
<evidence type="ECO:0000256" key="3">
    <source>
        <dbReference type="ARBA" id="ARBA00004906"/>
    </source>
</evidence>
<comment type="subcellular location">
    <subcellularLocation>
        <location evidence="2">Membrane</location>
        <topology evidence="2">Single-pass membrane protein</topology>
    </subcellularLocation>
</comment>
<dbReference type="GO" id="GO:0031090">
    <property type="term" value="C:organelle membrane"/>
    <property type="evidence" value="ECO:0007669"/>
    <property type="project" value="UniProtKB-ARBA"/>
</dbReference>
<dbReference type="Gene3D" id="3.30.40.10">
    <property type="entry name" value="Zinc/RING finger domain, C3HC4 (zinc finger)"/>
    <property type="match status" value="1"/>
</dbReference>
<evidence type="ECO:0000256" key="12">
    <source>
        <dbReference type="ARBA" id="ARBA00022989"/>
    </source>
</evidence>
<name>A0A1R2BD38_9CILI</name>
<dbReference type="GO" id="GO:0005737">
    <property type="term" value="C:cytoplasm"/>
    <property type="evidence" value="ECO:0007669"/>
    <property type="project" value="UniProtKB-ARBA"/>
</dbReference>
<dbReference type="Pfam" id="PF01485">
    <property type="entry name" value="IBR"/>
    <property type="match status" value="1"/>
</dbReference>
<keyword evidence="10" id="KW-0833">Ubl conjugation pathway</keyword>
<evidence type="ECO:0000313" key="18">
    <source>
        <dbReference type="EMBL" id="OMJ74678.1"/>
    </source>
</evidence>
<comment type="caution">
    <text evidence="18">The sequence shown here is derived from an EMBL/GenBank/DDBJ whole genome shotgun (WGS) entry which is preliminary data.</text>
</comment>
<evidence type="ECO:0000256" key="5">
    <source>
        <dbReference type="ARBA" id="ARBA00022679"/>
    </source>
</evidence>
<feature type="transmembrane region" description="Helical" evidence="15">
    <location>
        <begin position="363"/>
        <end position="380"/>
    </location>
</feature>
<feature type="domain" description="RING-type" evidence="17">
    <location>
        <begin position="41"/>
        <end position="245"/>
    </location>
</feature>
<dbReference type="Gene3D" id="1.20.120.1750">
    <property type="match status" value="1"/>
</dbReference>
<dbReference type="GO" id="GO:0008270">
    <property type="term" value="F:zinc ion binding"/>
    <property type="evidence" value="ECO:0007669"/>
    <property type="project" value="UniProtKB-KW"/>
</dbReference>
<keyword evidence="12 15" id="KW-1133">Transmembrane helix</keyword>
<evidence type="ECO:0000313" key="19">
    <source>
        <dbReference type="Proteomes" id="UP000187209"/>
    </source>
</evidence>
<feature type="transmembrane region" description="Helical" evidence="15">
    <location>
        <begin position="249"/>
        <end position="274"/>
    </location>
</feature>
<keyword evidence="11" id="KW-0862">Zinc</keyword>
<evidence type="ECO:0000256" key="8">
    <source>
        <dbReference type="ARBA" id="ARBA00022737"/>
    </source>
</evidence>
<dbReference type="InterPro" id="IPR013083">
    <property type="entry name" value="Znf_RING/FYVE/PHD"/>
</dbReference>
<dbReference type="InterPro" id="IPR044066">
    <property type="entry name" value="TRIAD_supradom"/>
</dbReference>
<keyword evidence="6 15" id="KW-0812">Transmembrane</keyword>
<comment type="pathway">
    <text evidence="3">Protein modification; protein ubiquitination.</text>
</comment>
<reference evidence="18 19" key="1">
    <citation type="submission" date="2016-11" db="EMBL/GenBank/DDBJ databases">
        <title>The macronuclear genome of Stentor coeruleus: a giant cell with tiny introns.</title>
        <authorList>
            <person name="Slabodnick M."/>
            <person name="Ruby J.G."/>
            <person name="Reiff S.B."/>
            <person name="Swart E.C."/>
            <person name="Gosai S."/>
            <person name="Prabakaran S."/>
            <person name="Witkowska E."/>
            <person name="Larue G.E."/>
            <person name="Fisher S."/>
            <person name="Freeman R.M."/>
            <person name="Gunawardena J."/>
            <person name="Chu W."/>
            <person name="Stover N.A."/>
            <person name="Gregory B.D."/>
            <person name="Nowacki M."/>
            <person name="Derisi J."/>
            <person name="Roy S.W."/>
            <person name="Marshall W.F."/>
            <person name="Sood P."/>
        </authorList>
    </citation>
    <scope>NUCLEOTIDE SEQUENCE [LARGE SCALE GENOMIC DNA]</scope>
    <source>
        <strain evidence="18">WM001</strain>
    </source>
</reference>
<keyword evidence="9 14" id="KW-0863">Zinc-finger</keyword>